<name>A0ABP8RGI5_9PSEU</name>
<dbReference type="Gene3D" id="2.30.110.10">
    <property type="entry name" value="Electron Transport, Fmn-binding Protein, Chain A"/>
    <property type="match status" value="1"/>
</dbReference>
<dbReference type="PANTHER" id="PTHR42815">
    <property type="entry name" value="FAD-BINDING, PUTATIVE (AFU_ORTHOLOGUE AFUA_6G07600)-RELATED"/>
    <property type="match status" value="1"/>
</dbReference>
<dbReference type="SUPFAM" id="SSF50475">
    <property type="entry name" value="FMN-binding split barrel"/>
    <property type="match status" value="1"/>
</dbReference>
<organism evidence="2 3">
    <name type="scientific">Pseudonocardia xishanensis</name>
    <dbReference type="NCBI Taxonomy" id="630995"/>
    <lineage>
        <taxon>Bacteria</taxon>
        <taxon>Bacillati</taxon>
        <taxon>Actinomycetota</taxon>
        <taxon>Actinomycetes</taxon>
        <taxon>Pseudonocardiales</taxon>
        <taxon>Pseudonocardiaceae</taxon>
        <taxon>Pseudonocardia</taxon>
    </lineage>
</organism>
<protein>
    <submittedName>
        <fullName evidence="2">Pyridoxamine 5'-phosphate oxidase family protein</fullName>
    </submittedName>
</protein>
<reference evidence="3" key="1">
    <citation type="journal article" date="2019" name="Int. J. Syst. Evol. Microbiol.">
        <title>The Global Catalogue of Microorganisms (GCM) 10K type strain sequencing project: providing services to taxonomists for standard genome sequencing and annotation.</title>
        <authorList>
            <consortium name="The Broad Institute Genomics Platform"/>
            <consortium name="The Broad Institute Genome Sequencing Center for Infectious Disease"/>
            <person name="Wu L."/>
            <person name="Ma J."/>
        </authorList>
    </citation>
    <scope>NUCLEOTIDE SEQUENCE [LARGE SCALE GENOMIC DNA]</scope>
    <source>
        <strain evidence="3">JCM 17906</strain>
    </source>
</reference>
<dbReference type="InterPro" id="IPR012349">
    <property type="entry name" value="Split_barrel_FMN-bd"/>
</dbReference>
<proteinExistence type="predicted"/>
<dbReference type="Pfam" id="PF01243">
    <property type="entry name" value="PNPOx_N"/>
    <property type="match status" value="1"/>
</dbReference>
<accession>A0ABP8RGI5</accession>
<keyword evidence="3" id="KW-1185">Reference proteome</keyword>
<dbReference type="EMBL" id="BAABGT010000012">
    <property type="protein sequence ID" value="GAA4537556.1"/>
    <property type="molecule type" value="Genomic_DNA"/>
</dbReference>
<evidence type="ECO:0000313" key="2">
    <source>
        <dbReference type="EMBL" id="GAA4537556.1"/>
    </source>
</evidence>
<dbReference type="InterPro" id="IPR024029">
    <property type="entry name" value="Pyridox_Oxase_FMN-dep"/>
</dbReference>
<dbReference type="PANTHER" id="PTHR42815:SF2">
    <property type="entry name" value="FAD-BINDING, PUTATIVE (AFU_ORTHOLOGUE AFUA_6G07600)-RELATED"/>
    <property type="match status" value="1"/>
</dbReference>
<dbReference type="NCBIfam" id="TIGR04025">
    <property type="entry name" value="PPOX_FMN_DR2398"/>
    <property type="match status" value="1"/>
</dbReference>
<feature type="domain" description="Pyridoxamine 5'-phosphate oxidase N-terminal" evidence="1">
    <location>
        <begin position="30"/>
        <end position="150"/>
    </location>
</feature>
<evidence type="ECO:0000259" key="1">
    <source>
        <dbReference type="Pfam" id="PF01243"/>
    </source>
</evidence>
<gene>
    <name evidence="2" type="ORF">GCM10023175_06270</name>
</gene>
<evidence type="ECO:0000313" key="3">
    <source>
        <dbReference type="Proteomes" id="UP001501598"/>
    </source>
</evidence>
<comment type="caution">
    <text evidence="2">The sequence shown here is derived from an EMBL/GenBank/DDBJ whole genome shotgun (WGS) entry which is preliminary data.</text>
</comment>
<dbReference type="Proteomes" id="UP001501598">
    <property type="component" value="Unassembled WGS sequence"/>
</dbReference>
<dbReference type="InterPro" id="IPR011576">
    <property type="entry name" value="Pyridox_Oxase_N"/>
</dbReference>
<sequence length="205" mass="22559">MRVVGTLEELREVVPEPHVSLWEKDIGRIDPTARTFIETSPLVMLATSAPDGTCDVTPRGDPAGSVLVLDERTLVLADRRGNRRVDALRNVLANPHVGLLFVVPGRSDTLRVNGTARVVSDAPFFDRLVVEGARPVLALVVHVEELFLHCGKAFLRGGVWEPERWPDADAVPSPGEMVRSMKDLEPSAVPEIDAMLAHDAEHHRY</sequence>